<evidence type="ECO:0000313" key="2">
    <source>
        <dbReference type="EMBL" id="MCV2885105.1"/>
    </source>
</evidence>
<feature type="signal peptide" evidence="1">
    <location>
        <begin position="1"/>
        <end position="22"/>
    </location>
</feature>
<keyword evidence="3" id="KW-1185">Reference proteome</keyword>
<protein>
    <submittedName>
        <fullName evidence="2">Uncharacterized protein</fullName>
    </submittedName>
</protein>
<reference evidence="2 3" key="1">
    <citation type="submission" date="2022-10" db="EMBL/GenBank/DDBJ databases">
        <title>Aestuariibacter sp. AA17 isolated from Montipora capitata coral fragment.</title>
        <authorList>
            <person name="Emsley S.A."/>
            <person name="Pfannmuller K.M."/>
            <person name="Loughran R.M."/>
            <person name="Shlafstein M."/>
            <person name="Papke E."/>
            <person name="Saw J.H."/>
            <person name="Ushijima B."/>
            <person name="Videau P."/>
        </authorList>
    </citation>
    <scope>NUCLEOTIDE SEQUENCE [LARGE SCALE GENOMIC DNA]</scope>
    <source>
        <strain evidence="2 3">AA17</strain>
    </source>
</reference>
<organism evidence="2 3">
    <name type="scientific">Fluctibacter corallii</name>
    <dbReference type="NCBI Taxonomy" id="2984329"/>
    <lineage>
        <taxon>Bacteria</taxon>
        <taxon>Pseudomonadati</taxon>
        <taxon>Pseudomonadota</taxon>
        <taxon>Gammaproteobacteria</taxon>
        <taxon>Alteromonadales</taxon>
        <taxon>Alteromonadaceae</taxon>
        <taxon>Fluctibacter</taxon>
    </lineage>
</organism>
<gene>
    <name evidence="2" type="ORF">OE749_10420</name>
</gene>
<dbReference type="Proteomes" id="UP001652504">
    <property type="component" value="Unassembled WGS sequence"/>
</dbReference>
<feature type="chain" id="PRO_5047137100" evidence="1">
    <location>
        <begin position="23"/>
        <end position="245"/>
    </location>
</feature>
<evidence type="ECO:0000256" key="1">
    <source>
        <dbReference type="SAM" id="SignalP"/>
    </source>
</evidence>
<dbReference type="RefSeq" id="WP_263712397.1">
    <property type="nucleotide sequence ID" value="NZ_JAOWKX010000005.1"/>
</dbReference>
<keyword evidence="1" id="KW-0732">Signal</keyword>
<dbReference type="EMBL" id="JAOWKX010000005">
    <property type="protein sequence ID" value="MCV2885105.1"/>
    <property type="molecule type" value="Genomic_DNA"/>
</dbReference>
<proteinExistence type="predicted"/>
<evidence type="ECO:0000313" key="3">
    <source>
        <dbReference type="Proteomes" id="UP001652504"/>
    </source>
</evidence>
<accession>A0ABT3A8T8</accession>
<comment type="caution">
    <text evidence="2">The sequence shown here is derived from an EMBL/GenBank/DDBJ whole genome shotgun (WGS) entry which is preliminary data.</text>
</comment>
<name>A0ABT3A8T8_9ALTE</name>
<sequence>MSRYTLCYFLFFIFLAPFHASATVKTFYFQTQWGEEIRVDVSGGSENPHYIFHNVSNERGYSIFRQYVQSTLSGQNYVYLWMDDCGNDCFGSLGNHDTDKVNTSGKQRVKVKDNNPSSILNKVVESAASAVGSRAVDAVATALADKALKESPFTIVAGINEKPILMCRPVQNYCQTISDVTFYNIDGGWAVKYPISNPGSPDYAHERSIQDALNAFSFSISVTCKTTYTGSGQDLSAQMTCYTIH</sequence>